<gene>
    <name evidence="1" type="ORF">JT362_21680</name>
</gene>
<accession>A0ABT2JCY8</accession>
<dbReference type="InterPro" id="IPR036457">
    <property type="entry name" value="PPM-type-like_dom_sf"/>
</dbReference>
<evidence type="ECO:0008006" key="3">
    <source>
        <dbReference type="Google" id="ProtNLM"/>
    </source>
</evidence>
<evidence type="ECO:0000313" key="1">
    <source>
        <dbReference type="EMBL" id="MCT2585734.1"/>
    </source>
</evidence>
<evidence type="ECO:0000313" key="2">
    <source>
        <dbReference type="Proteomes" id="UP001156441"/>
    </source>
</evidence>
<protein>
    <recommendedName>
        <fullName evidence="3">Protein phosphatase 2C domain-containing protein</fullName>
    </recommendedName>
</protein>
<dbReference type="EMBL" id="JAFFZE010000016">
    <property type="protein sequence ID" value="MCT2585734.1"/>
    <property type="molecule type" value="Genomic_DNA"/>
</dbReference>
<proteinExistence type="predicted"/>
<keyword evidence="2" id="KW-1185">Reference proteome</keyword>
<organism evidence="1 2">
    <name type="scientific">Actinophytocola gossypii</name>
    <dbReference type="NCBI Taxonomy" id="2812003"/>
    <lineage>
        <taxon>Bacteria</taxon>
        <taxon>Bacillati</taxon>
        <taxon>Actinomycetota</taxon>
        <taxon>Actinomycetes</taxon>
        <taxon>Pseudonocardiales</taxon>
        <taxon>Pseudonocardiaceae</taxon>
    </lineage>
</organism>
<dbReference type="RefSeq" id="WP_260193826.1">
    <property type="nucleotide sequence ID" value="NZ_JAFFZE010000016.1"/>
</dbReference>
<dbReference type="Proteomes" id="UP001156441">
    <property type="component" value="Unassembled WGS sequence"/>
</dbReference>
<reference evidence="1 2" key="1">
    <citation type="submission" date="2021-02" db="EMBL/GenBank/DDBJ databases">
        <title>Actinophytocola xerophila sp. nov., isolated from soil of cotton cropping field.</title>
        <authorList>
            <person name="Huang R."/>
            <person name="Chen X."/>
            <person name="Ge X."/>
            <person name="Liu W."/>
        </authorList>
    </citation>
    <scope>NUCLEOTIDE SEQUENCE [LARGE SCALE GENOMIC DNA]</scope>
    <source>
        <strain evidence="1 2">S1-96</strain>
    </source>
</reference>
<name>A0ABT2JCY8_9PSEU</name>
<sequence>MMDVDVAERPGVGLDGQPRPSEDVVAVLPGAVVLLDGATSVLPGGRGGGWYASRLAGALAGRLSGYPTMDLADLLAAAIQAVARENGLVPGESPSSTVAIARWSDDVVEGLVLADSPVVAVTGDGPRVLADERLARVPRTGPGYRARLRDGGGYGTEHVAALRTAAANVGRLRNTEGGFWVAEADPDAAYQAVRATWPRQEVRQILLASDGVSCGVDDYGLFDWTGVVALVDAEGPQAVLDAVRAAEEGDPNGERWPRPKVHDDQALAVVRF</sequence>
<dbReference type="SUPFAM" id="SSF81606">
    <property type="entry name" value="PP2C-like"/>
    <property type="match status" value="1"/>
</dbReference>
<comment type="caution">
    <text evidence="1">The sequence shown here is derived from an EMBL/GenBank/DDBJ whole genome shotgun (WGS) entry which is preliminary data.</text>
</comment>